<dbReference type="EMBL" id="CACRXK020022221">
    <property type="protein sequence ID" value="CAB4036604.1"/>
    <property type="molecule type" value="Genomic_DNA"/>
</dbReference>
<evidence type="ECO:0000256" key="1">
    <source>
        <dbReference type="SAM" id="MobiDB-lite"/>
    </source>
</evidence>
<comment type="caution">
    <text evidence="2">The sequence shown here is derived from an EMBL/GenBank/DDBJ whole genome shotgun (WGS) entry which is preliminary data.</text>
</comment>
<accession>A0A7D9LSU9</accession>
<keyword evidence="3" id="KW-1185">Reference proteome</keyword>
<organism evidence="2 3">
    <name type="scientific">Paramuricea clavata</name>
    <name type="common">Red gorgonian</name>
    <name type="synonym">Violescent sea-whip</name>
    <dbReference type="NCBI Taxonomy" id="317549"/>
    <lineage>
        <taxon>Eukaryota</taxon>
        <taxon>Metazoa</taxon>
        <taxon>Cnidaria</taxon>
        <taxon>Anthozoa</taxon>
        <taxon>Octocorallia</taxon>
        <taxon>Malacalcyonacea</taxon>
        <taxon>Plexauridae</taxon>
        <taxon>Paramuricea</taxon>
    </lineage>
</organism>
<protein>
    <submittedName>
        <fullName evidence="2">Uncharacterized protein</fullName>
    </submittedName>
</protein>
<name>A0A7D9LSU9_PARCT</name>
<dbReference type="Proteomes" id="UP001152795">
    <property type="component" value="Unassembled WGS sequence"/>
</dbReference>
<dbReference type="AlphaFoldDB" id="A0A7D9LSU9"/>
<feature type="region of interest" description="Disordered" evidence="1">
    <location>
        <begin position="123"/>
        <end position="143"/>
    </location>
</feature>
<sequence length="174" mass="20238">MLLGQGTLSTFCRNGEEIGVAVVKKNEFKAAEGMSAIRRKYASNLVFLLVKREYKMEDIPCSSKVADQATQYAHAEKRWTKDLRSLPPFTHELLQRHWHVPRTDELDEPVLYEDITFEKASYKKDASGRKHSTEKRQMTDYNPIPHFARQTSQSKIKEFANELEQEGRAEYLQQ</sequence>
<gene>
    <name evidence="2" type="ORF">PACLA_8A084436</name>
</gene>
<evidence type="ECO:0000313" key="2">
    <source>
        <dbReference type="EMBL" id="CAB4036604.1"/>
    </source>
</evidence>
<feature type="non-terminal residue" evidence="2">
    <location>
        <position position="174"/>
    </location>
</feature>
<evidence type="ECO:0000313" key="3">
    <source>
        <dbReference type="Proteomes" id="UP001152795"/>
    </source>
</evidence>
<reference evidence="2" key="1">
    <citation type="submission" date="2020-04" db="EMBL/GenBank/DDBJ databases">
        <authorList>
            <person name="Alioto T."/>
            <person name="Alioto T."/>
            <person name="Gomez Garrido J."/>
        </authorList>
    </citation>
    <scope>NUCLEOTIDE SEQUENCE</scope>
    <source>
        <strain evidence="2">A484AB</strain>
    </source>
</reference>
<proteinExistence type="predicted"/>